<accession>A0A231MXA3</accession>
<protein>
    <submittedName>
        <fullName evidence="7">Urea transporter</fullName>
    </submittedName>
</protein>
<comment type="subcellular location">
    <subcellularLocation>
        <location evidence="1">Cell membrane</location>
        <topology evidence="1">Multi-pass membrane protein</topology>
    </subcellularLocation>
</comment>
<dbReference type="GO" id="GO:0015204">
    <property type="term" value="F:urea transmembrane transporter activity"/>
    <property type="evidence" value="ECO:0007669"/>
    <property type="project" value="InterPro"/>
</dbReference>
<evidence type="ECO:0000256" key="2">
    <source>
        <dbReference type="ARBA" id="ARBA00005914"/>
    </source>
</evidence>
<name>A0A231MXA3_9GAMM</name>
<keyword evidence="5" id="KW-1133">Transmembrane helix</keyword>
<dbReference type="RefSeq" id="WP_094040753.1">
    <property type="nucleotide sequence ID" value="NZ_CP012621.1"/>
</dbReference>
<dbReference type="Proteomes" id="UP000217763">
    <property type="component" value="Chromosome"/>
</dbReference>
<keyword evidence="8" id="KW-1185">Reference proteome</keyword>
<dbReference type="GO" id="GO:0005886">
    <property type="term" value="C:plasma membrane"/>
    <property type="evidence" value="ECO:0007669"/>
    <property type="project" value="UniProtKB-SubCell"/>
</dbReference>
<dbReference type="OrthoDB" id="7029558at2"/>
<dbReference type="PANTHER" id="PTHR10464:SF4">
    <property type="entry name" value="UREA TRANSPORTER"/>
    <property type="match status" value="1"/>
</dbReference>
<evidence type="ECO:0000256" key="4">
    <source>
        <dbReference type="ARBA" id="ARBA00022692"/>
    </source>
</evidence>
<keyword evidence="4" id="KW-0812">Transmembrane</keyword>
<dbReference type="KEGG" id="zdf:AN401_18855"/>
<dbReference type="Gene3D" id="1.10.3430.10">
    <property type="entry name" value="Ammonium transporter AmtB like domains"/>
    <property type="match status" value="1"/>
</dbReference>
<sequence length="279" mass="29535">MALLSAMLAGISQIYFVNHLLAGLLMLLAVAWVSPWMALLMVLAVAAATLLACWRRWEPAAWRDGLFGFNAALVGLAIGLFAPPGPAWLALAILGGALSAAIYAGLRRLAGIPWYTLPFNLLVLPALYLYGSRLIEVPEGHQFALSAVGQVVFLPDSFSALLICAALLLAGAGLLAWAVIGGVLASLVAWGLGVGTDVITFGLAGYNGVLAAIGLYWHRLPVAWILAGVTAAGLMSGLMLRLGLPMLTLPFVLSCWLCLALRRGICYQGNKRIQDREKT</sequence>
<organism evidence="7 8">
    <name type="scientific">Zobellella denitrificans</name>
    <dbReference type="NCBI Taxonomy" id="347534"/>
    <lineage>
        <taxon>Bacteria</taxon>
        <taxon>Pseudomonadati</taxon>
        <taxon>Pseudomonadota</taxon>
        <taxon>Gammaproteobacteria</taxon>
        <taxon>Aeromonadales</taxon>
        <taxon>Aeromonadaceae</taxon>
        <taxon>Zobellella</taxon>
    </lineage>
</organism>
<dbReference type="AlphaFoldDB" id="A0A231MXA3"/>
<dbReference type="PANTHER" id="PTHR10464">
    <property type="entry name" value="UREA TRANSPORTER"/>
    <property type="match status" value="1"/>
</dbReference>
<evidence type="ECO:0000313" key="7">
    <source>
        <dbReference type="EMBL" id="ATG75655.1"/>
    </source>
</evidence>
<gene>
    <name evidence="7" type="ORF">AN401_18855</name>
</gene>
<proteinExistence type="inferred from homology"/>
<evidence type="ECO:0000256" key="6">
    <source>
        <dbReference type="ARBA" id="ARBA00023136"/>
    </source>
</evidence>
<evidence type="ECO:0000256" key="1">
    <source>
        <dbReference type="ARBA" id="ARBA00004651"/>
    </source>
</evidence>
<evidence type="ECO:0000313" key="8">
    <source>
        <dbReference type="Proteomes" id="UP000217763"/>
    </source>
</evidence>
<dbReference type="InterPro" id="IPR004937">
    <property type="entry name" value="Urea_transporter"/>
</dbReference>
<evidence type="ECO:0000256" key="5">
    <source>
        <dbReference type="ARBA" id="ARBA00022989"/>
    </source>
</evidence>
<reference evidence="8" key="1">
    <citation type="submission" date="2015-09" db="EMBL/GenBank/DDBJ databases">
        <authorList>
            <person name="Shao Z."/>
            <person name="Wang L."/>
        </authorList>
    </citation>
    <scope>NUCLEOTIDE SEQUENCE [LARGE SCALE GENOMIC DNA]</scope>
    <source>
        <strain evidence="8">F13-1</strain>
    </source>
</reference>
<dbReference type="Pfam" id="PF03253">
    <property type="entry name" value="UT"/>
    <property type="match status" value="2"/>
</dbReference>
<dbReference type="InterPro" id="IPR029020">
    <property type="entry name" value="Ammonium/urea_transptr"/>
</dbReference>
<keyword evidence="3" id="KW-1003">Cell membrane</keyword>
<evidence type="ECO:0000256" key="3">
    <source>
        <dbReference type="ARBA" id="ARBA00022475"/>
    </source>
</evidence>
<comment type="similarity">
    <text evidence="2">Belongs to the urea transporter family.</text>
</comment>
<keyword evidence="6" id="KW-0472">Membrane</keyword>
<dbReference type="EMBL" id="CP012621">
    <property type="protein sequence ID" value="ATG75655.1"/>
    <property type="molecule type" value="Genomic_DNA"/>
</dbReference>